<evidence type="ECO:0000313" key="5">
    <source>
        <dbReference type="Proteomes" id="UP000485058"/>
    </source>
</evidence>
<dbReference type="Pfam" id="PF00271">
    <property type="entry name" value="Helicase_C"/>
    <property type="match status" value="1"/>
</dbReference>
<keyword evidence="5" id="KW-1185">Reference proteome</keyword>
<dbReference type="InterPro" id="IPR001650">
    <property type="entry name" value="Helicase_C-like"/>
</dbReference>
<evidence type="ECO:0000259" key="3">
    <source>
        <dbReference type="PROSITE" id="PS51194"/>
    </source>
</evidence>
<keyword evidence="1" id="KW-0378">Hydrolase</keyword>
<organism evidence="4 5">
    <name type="scientific">Haematococcus lacustris</name>
    <name type="common">Green alga</name>
    <name type="synonym">Haematococcus pluvialis</name>
    <dbReference type="NCBI Taxonomy" id="44745"/>
    <lineage>
        <taxon>Eukaryota</taxon>
        <taxon>Viridiplantae</taxon>
        <taxon>Chlorophyta</taxon>
        <taxon>core chlorophytes</taxon>
        <taxon>Chlorophyceae</taxon>
        <taxon>CS clade</taxon>
        <taxon>Chlamydomonadales</taxon>
        <taxon>Haematococcaceae</taxon>
        <taxon>Haematococcus</taxon>
    </lineage>
</organism>
<evidence type="ECO:0000313" key="4">
    <source>
        <dbReference type="EMBL" id="GFH33088.1"/>
    </source>
</evidence>
<dbReference type="Gene3D" id="3.40.50.300">
    <property type="entry name" value="P-loop containing nucleotide triphosphate hydrolases"/>
    <property type="match status" value="1"/>
</dbReference>
<keyword evidence="2 4" id="KW-0347">Helicase</keyword>
<accession>A0A6A0AKJ6</accession>
<dbReference type="PROSITE" id="PS51194">
    <property type="entry name" value="HELICASE_CTER"/>
    <property type="match status" value="1"/>
</dbReference>
<dbReference type="InterPro" id="IPR027417">
    <property type="entry name" value="P-loop_NTPase"/>
</dbReference>
<keyword evidence="2 4" id="KW-0067">ATP-binding</keyword>
<comment type="caution">
    <text evidence="4">The sequence shown here is derived from an EMBL/GenBank/DDBJ whole genome shotgun (WGS) entry which is preliminary data.</text>
</comment>
<evidence type="ECO:0000256" key="2">
    <source>
        <dbReference type="ARBA" id="ARBA00022806"/>
    </source>
</evidence>
<feature type="domain" description="Helicase C-terminal" evidence="3">
    <location>
        <begin position="1"/>
        <end position="103"/>
    </location>
</feature>
<protein>
    <submittedName>
        <fullName evidence="4">DNA helicase RecG</fullName>
    </submittedName>
</protein>
<dbReference type="PANTHER" id="PTHR47964:SF1">
    <property type="entry name" value="ATP-DEPENDENT DNA HELICASE HOMOLOG RECG, CHLOROPLASTIC"/>
    <property type="match status" value="1"/>
</dbReference>
<dbReference type="SMART" id="SM00490">
    <property type="entry name" value="HELICc"/>
    <property type="match status" value="1"/>
</dbReference>
<keyword evidence="2 4" id="KW-0547">Nucleotide-binding</keyword>
<name>A0A6A0AKJ6_HAELA</name>
<evidence type="ECO:0000256" key="1">
    <source>
        <dbReference type="ARBA" id="ARBA00022801"/>
    </source>
</evidence>
<proteinExistence type="predicted"/>
<dbReference type="PANTHER" id="PTHR47964">
    <property type="entry name" value="ATP-DEPENDENT DNA HELICASE HOMOLOG RECG, CHLOROPLASTIC"/>
    <property type="match status" value="1"/>
</dbReference>
<dbReference type="AlphaFoldDB" id="A0A6A0AKJ6"/>
<dbReference type="GO" id="GO:0016787">
    <property type="term" value="F:hydrolase activity"/>
    <property type="evidence" value="ECO:0007669"/>
    <property type="project" value="UniProtKB-KW"/>
</dbReference>
<reference evidence="4 5" key="1">
    <citation type="submission" date="2020-02" db="EMBL/GenBank/DDBJ databases">
        <title>Draft genome sequence of Haematococcus lacustris strain NIES-144.</title>
        <authorList>
            <person name="Morimoto D."/>
            <person name="Nakagawa S."/>
            <person name="Yoshida T."/>
            <person name="Sawayama S."/>
        </authorList>
    </citation>
    <scope>NUCLEOTIDE SEQUENCE [LARGE SCALE GENOMIC DNA]</scope>
    <source>
        <strain evidence="4 5">NIES-144</strain>
    </source>
</reference>
<dbReference type="GO" id="GO:0003678">
    <property type="term" value="F:DNA helicase activity"/>
    <property type="evidence" value="ECO:0007669"/>
    <property type="project" value="TreeGrafter"/>
</dbReference>
<feature type="non-terminal residue" evidence="4">
    <location>
        <position position="118"/>
    </location>
</feature>
<dbReference type="EMBL" id="BLLF01007732">
    <property type="protein sequence ID" value="GFH33088.1"/>
    <property type="molecule type" value="Genomic_DNA"/>
</dbReference>
<dbReference type="InterPro" id="IPR047112">
    <property type="entry name" value="RecG/Mfd"/>
</dbReference>
<dbReference type="SUPFAM" id="SSF52540">
    <property type="entry name" value="P-loop containing nucleoside triphosphate hydrolases"/>
    <property type="match status" value="1"/>
</dbReference>
<dbReference type="GO" id="GO:0006281">
    <property type="term" value="P:DNA repair"/>
    <property type="evidence" value="ECO:0007669"/>
    <property type="project" value="InterPro"/>
</dbReference>
<dbReference type="Proteomes" id="UP000485058">
    <property type="component" value="Unassembled WGS sequence"/>
</dbReference>
<sequence length="118" mass="12705">GRMSSQAKADAIAGFREGQVQVLLSTSVVEVGVDVPQATLMVVHHAERFGLAQLHQLRGRVGRGQRQSRCLLVSGSYDVLALKRLRVMETCHNGLDIAEEDMKLRGAGSVFGTGTTQS</sequence>
<feature type="non-terminal residue" evidence="4">
    <location>
        <position position="1"/>
    </location>
</feature>
<gene>
    <name evidence="4" type="ORF">HaLaN_32406</name>
</gene>